<reference evidence="1 2" key="1">
    <citation type="journal article" date="2024" name="G3 (Bethesda)">
        <title>Genome assembly of Hibiscus sabdariffa L. provides insights into metabolisms of medicinal natural products.</title>
        <authorList>
            <person name="Kim T."/>
        </authorList>
    </citation>
    <scope>NUCLEOTIDE SEQUENCE [LARGE SCALE GENOMIC DNA]</scope>
    <source>
        <strain evidence="1">TK-2024</strain>
        <tissue evidence="1">Old leaves</tissue>
    </source>
</reference>
<sequence length="125" mass="14831">MQRSHNHRNTIDHTLRTCSCSETYEWVAQDFGSRCPHRNHQPVFAGTIQEPLKQVLWFLYRWTDHPIELLLDWLFSIACLADRVPFHHYQKKHIPPSLSISFEISTGYNKTTSRRWCAVSDTFRS</sequence>
<evidence type="ECO:0000313" key="2">
    <source>
        <dbReference type="Proteomes" id="UP001472677"/>
    </source>
</evidence>
<name>A0ABR2ATT1_9ROSI</name>
<comment type="caution">
    <text evidence="1">The sequence shown here is derived from an EMBL/GenBank/DDBJ whole genome shotgun (WGS) entry which is preliminary data.</text>
</comment>
<evidence type="ECO:0000313" key="1">
    <source>
        <dbReference type="EMBL" id="KAK8497491.1"/>
    </source>
</evidence>
<keyword evidence="2" id="KW-1185">Reference proteome</keyword>
<dbReference type="EMBL" id="JBBPBM010000305">
    <property type="protein sequence ID" value="KAK8497491.1"/>
    <property type="molecule type" value="Genomic_DNA"/>
</dbReference>
<gene>
    <name evidence="1" type="ORF">V6N12_010193</name>
</gene>
<proteinExistence type="predicted"/>
<dbReference type="Proteomes" id="UP001472677">
    <property type="component" value="Unassembled WGS sequence"/>
</dbReference>
<accession>A0ABR2ATT1</accession>
<organism evidence="1 2">
    <name type="scientific">Hibiscus sabdariffa</name>
    <name type="common">roselle</name>
    <dbReference type="NCBI Taxonomy" id="183260"/>
    <lineage>
        <taxon>Eukaryota</taxon>
        <taxon>Viridiplantae</taxon>
        <taxon>Streptophyta</taxon>
        <taxon>Embryophyta</taxon>
        <taxon>Tracheophyta</taxon>
        <taxon>Spermatophyta</taxon>
        <taxon>Magnoliopsida</taxon>
        <taxon>eudicotyledons</taxon>
        <taxon>Gunneridae</taxon>
        <taxon>Pentapetalae</taxon>
        <taxon>rosids</taxon>
        <taxon>malvids</taxon>
        <taxon>Malvales</taxon>
        <taxon>Malvaceae</taxon>
        <taxon>Malvoideae</taxon>
        <taxon>Hibiscus</taxon>
    </lineage>
</organism>
<protein>
    <submittedName>
        <fullName evidence="1">Uncharacterized protein</fullName>
    </submittedName>
</protein>